<dbReference type="RefSeq" id="WP_090557789.1">
    <property type="nucleotide sequence ID" value="NZ_FNRA01000008.1"/>
</dbReference>
<accession>A0A1H4FQ17</accession>
<keyword evidence="3" id="KW-0808">Transferase</keyword>
<evidence type="ECO:0000259" key="2">
    <source>
        <dbReference type="Pfam" id="PF13439"/>
    </source>
</evidence>
<keyword evidence="4" id="KW-1185">Reference proteome</keyword>
<evidence type="ECO:0000259" key="1">
    <source>
        <dbReference type="Pfam" id="PF00534"/>
    </source>
</evidence>
<dbReference type="OrthoDB" id="9790710at2"/>
<dbReference type="Proteomes" id="UP000198850">
    <property type="component" value="Unassembled WGS sequence"/>
</dbReference>
<dbReference type="NCBIfam" id="NF046085">
    <property type="entry name" value="XrtY_assoc_Gly1"/>
    <property type="match status" value="1"/>
</dbReference>
<proteinExistence type="predicted"/>
<gene>
    <name evidence="3" type="ORF">SAMN05443550_10825</name>
</gene>
<evidence type="ECO:0000313" key="4">
    <source>
        <dbReference type="Proteomes" id="UP000198850"/>
    </source>
</evidence>
<protein>
    <submittedName>
        <fullName evidence="3">Glycosyltransferase involved in cell wall bisynthesis</fullName>
    </submittedName>
</protein>
<sequence>MKILHIVPSYKPAYIYGGPIESVSKLCEGLAAAGNRVDVFTTTANGEDELPVEAGKVIDVDGVNVIYFNRVTKDPTHISPALWLHLWKNVKSYDIVNVQSWWSILVIIATCICLIRGVKVVISPRGMLSPYVLTSGHSTMKNIIHKTVGKWALSKSWLHATAQVEYDEFISVLGSCKGFIAPNNVTLPDLPIVKTENEIFTLIFMSRVHPKKGIEILLNAISKLSFPVVLKIAGSGDIEYTEKLKDLSVKLKIGDQVEWLGWLDRDAKFKALMNADLFVLVSLNENFANVVVESLHMGTPVLISKEVALSTFVNDNYVGWVSSLDVDNVVETLTIAHADRDRLDWIRKNGRSVIEETFSEKKLVMNYTTQYQKIIDTNNSGK</sequence>
<organism evidence="3 4">
    <name type="scientific">Pedobacter hartonius</name>
    <dbReference type="NCBI Taxonomy" id="425514"/>
    <lineage>
        <taxon>Bacteria</taxon>
        <taxon>Pseudomonadati</taxon>
        <taxon>Bacteroidota</taxon>
        <taxon>Sphingobacteriia</taxon>
        <taxon>Sphingobacteriales</taxon>
        <taxon>Sphingobacteriaceae</taxon>
        <taxon>Pedobacter</taxon>
    </lineage>
</organism>
<dbReference type="AlphaFoldDB" id="A0A1H4FQ17"/>
<evidence type="ECO:0000313" key="3">
    <source>
        <dbReference type="EMBL" id="SEA98778.1"/>
    </source>
</evidence>
<reference evidence="3 4" key="1">
    <citation type="submission" date="2016-10" db="EMBL/GenBank/DDBJ databases">
        <authorList>
            <person name="de Groot N.N."/>
        </authorList>
    </citation>
    <scope>NUCLEOTIDE SEQUENCE [LARGE SCALE GENOMIC DNA]</scope>
    <source>
        <strain evidence="3 4">DSM 19033</strain>
    </source>
</reference>
<dbReference type="InterPro" id="IPR028098">
    <property type="entry name" value="Glyco_trans_4-like_N"/>
</dbReference>
<dbReference type="Pfam" id="PF00534">
    <property type="entry name" value="Glycos_transf_1"/>
    <property type="match status" value="1"/>
</dbReference>
<dbReference type="InterPro" id="IPR050194">
    <property type="entry name" value="Glycosyltransferase_grp1"/>
</dbReference>
<dbReference type="Pfam" id="PF13439">
    <property type="entry name" value="Glyco_transf_4"/>
    <property type="match status" value="1"/>
</dbReference>
<dbReference type="STRING" id="425514.SAMN05443550_10825"/>
<dbReference type="PANTHER" id="PTHR45947:SF3">
    <property type="entry name" value="SULFOQUINOVOSYL TRANSFERASE SQD2"/>
    <property type="match status" value="1"/>
</dbReference>
<name>A0A1H4FQ17_9SPHI</name>
<dbReference type="GO" id="GO:0016757">
    <property type="term" value="F:glycosyltransferase activity"/>
    <property type="evidence" value="ECO:0007669"/>
    <property type="project" value="InterPro"/>
</dbReference>
<dbReference type="InterPro" id="IPR001296">
    <property type="entry name" value="Glyco_trans_1"/>
</dbReference>
<feature type="domain" description="Glycosyl transferase family 1" evidence="1">
    <location>
        <begin position="200"/>
        <end position="352"/>
    </location>
</feature>
<dbReference type="Gene3D" id="3.40.50.2000">
    <property type="entry name" value="Glycogen Phosphorylase B"/>
    <property type="match status" value="2"/>
</dbReference>
<dbReference type="PANTHER" id="PTHR45947">
    <property type="entry name" value="SULFOQUINOVOSYL TRANSFERASE SQD2"/>
    <property type="match status" value="1"/>
</dbReference>
<dbReference type="EMBL" id="FNRA01000008">
    <property type="protein sequence ID" value="SEA98778.1"/>
    <property type="molecule type" value="Genomic_DNA"/>
</dbReference>
<dbReference type="SUPFAM" id="SSF53756">
    <property type="entry name" value="UDP-Glycosyltransferase/glycogen phosphorylase"/>
    <property type="match status" value="1"/>
</dbReference>
<feature type="domain" description="Glycosyltransferase subfamily 4-like N-terminal" evidence="2">
    <location>
        <begin position="17"/>
        <end position="156"/>
    </location>
</feature>